<evidence type="ECO:0000313" key="15">
    <source>
        <dbReference type="Proteomes" id="UP001500420"/>
    </source>
</evidence>
<dbReference type="GO" id="GO:0016567">
    <property type="term" value="P:protein ubiquitination"/>
    <property type="evidence" value="ECO:0007669"/>
    <property type="project" value="InterPro"/>
</dbReference>
<proteinExistence type="predicted"/>
<gene>
    <name evidence="14" type="ORF">GCM10009020_21710</name>
</gene>
<evidence type="ECO:0000313" key="14">
    <source>
        <dbReference type="EMBL" id="GAA0674121.1"/>
    </source>
</evidence>
<comment type="subcellular location">
    <subcellularLocation>
        <location evidence="2">Membrane</location>
        <topology evidence="2">Multi-pass membrane protein</topology>
    </subcellularLocation>
</comment>
<evidence type="ECO:0000256" key="12">
    <source>
        <dbReference type="SAM" id="Phobius"/>
    </source>
</evidence>
<comment type="catalytic activity">
    <reaction evidence="1">
        <text>S-ubiquitinyl-[E2 ubiquitin-conjugating enzyme]-L-cysteine + [acceptor protein]-L-lysine = [E2 ubiquitin-conjugating enzyme]-L-cysteine + N(6)-ubiquitinyl-[acceptor protein]-L-lysine.</text>
        <dbReference type="EC" id="2.3.2.27"/>
    </reaction>
</comment>
<feature type="transmembrane region" description="Helical" evidence="12">
    <location>
        <begin position="6"/>
        <end position="25"/>
    </location>
</feature>
<dbReference type="GO" id="GO:0008270">
    <property type="term" value="F:zinc ion binding"/>
    <property type="evidence" value="ECO:0007669"/>
    <property type="project" value="UniProtKB-KW"/>
</dbReference>
<evidence type="ECO:0000256" key="2">
    <source>
        <dbReference type="ARBA" id="ARBA00004141"/>
    </source>
</evidence>
<keyword evidence="7" id="KW-0863">Zinc-finger</keyword>
<keyword evidence="9" id="KW-0862">Zinc</keyword>
<dbReference type="Proteomes" id="UP001500420">
    <property type="component" value="Unassembled WGS sequence"/>
</dbReference>
<dbReference type="RefSeq" id="WP_343774037.1">
    <property type="nucleotide sequence ID" value="NZ_BAAADV010000004.1"/>
</dbReference>
<evidence type="ECO:0000256" key="4">
    <source>
        <dbReference type="ARBA" id="ARBA00022679"/>
    </source>
</evidence>
<keyword evidence="5 12" id="KW-0812">Transmembrane</keyword>
<organism evidence="14 15">
    <name type="scientific">Natronoarchaeum mannanilyticum</name>
    <dbReference type="NCBI Taxonomy" id="926360"/>
    <lineage>
        <taxon>Archaea</taxon>
        <taxon>Methanobacteriati</taxon>
        <taxon>Methanobacteriota</taxon>
        <taxon>Stenosarchaea group</taxon>
        <taxon>Halobacteria</taxon>
        <taxon>Halobacteriales</taxon>
        <taxon>Natronoarchaeaceae</taxon>
    </lineage>
</organism>
<keyword evidence="11 12" id="KW-0472">Membrane</keyword>
<keyword evidence="6" id="KW-0479">Metal-binding</keyword>
<dbReference type="InterPro" id="IPR022170">
    <property type="entry name" value="MUL1-like"/>
</dbReference>
<accession>A0AAV3TBL8</accession>
<evidence type="ECO:0000256" key="9">
    <source>
        <dbReference type="ARBA" id="ARBA00022833"/>
    </source>
</evidence>
<keyword evidence="15" id="KW-1185">Reference proteome</keyword>
<evidence type="ECO:0000256" key="11">
    <source>
        <dbReference type="ARBA" id="ARBA00023136"/>
    </source>
</evidence>
<keyword evidence="4" id="KW-0808">Transferase</keyword>
<dbReference type="AlphaFoldDB" id="A0AAV3TBL8"/>
<evidence type="ECO:0000256" key="5">
    <source>
        <dbReference type="ARBA" id="ARBA00022692"/>
    </source>
</evidence>
<feature type="domain" description="E3 Ubiquitin ligase MUL1-like" evidence="13">
    <location>
        <begin position="85"/>
        <end position="258"/>
    </location>
</feature>
<sequence length="261" mass="28059">MIANLPPWLLAVGVGLAALVGWLWWHAAIELWQGWTLWRNDPVAVMDVANVTGAVEVEGTAASGGRTLQSPFTGTPTLVCEYKIQEWKSSGKNSHWETLHENLNAVPFLLEDDSGSVAIDPEGAEYSLERDAEIESDGGETPPEEIQEFLDSVGVEREEGGETSIGPLSIHHGDRRRYIERRIDAGDEIHVYGQSRHGRSIGDVSGSVNAVIGSGKATPRFRISKGSESDAIRRQVKSGATYAIFGAVIVAIAGAFVVGGL</sequence>
<dbReference type="EMBL" id="BAAADV010000004">
    <property type="protein sequence ID" value="GAA0674121.1"/>
    <property type="molecule type" value="Genomic_DNA"/>
</dbReference>
<keyword evidence="10 12" id="KW-1133">Transmembrane helix</keyword>
<protein>
    <recommendedName>
        <fullName evidence="3">RING-type E3 ubiquitin transferase</fullName>
        <ecNumber evidence="3">2.3.2.27</ecNumber>
    </recommendedName>
</protein>
<name>A0AAV3TBL8_9EURY</name>
<dbReference type="EC" id="2.3.2.27" evidence="3"/>
<evidence type="ECO:0000256" key="6">
    <source>
        <dbReference type="ARBA" id="ARBA00022723"/>
    </source>
</evidence>
<feature type="transmembrane region" description="Helical" evidence="12">
    <location>
        <begin position="239"/>
        <end position="258"/>
    </location>
</feature>
<dbReference type="Pfam" id="PF12483">
    <property type="entry name" value="GIDE"/>
    <property type="match status" value="1"/>
</dbReference>
<evidence type="ECO:0000256" key="3">
    <source>
        <dbReference type="ARBA" id="ARBA00012483"/>
    </source>
</evidence>
<keyword evidence="8" id="KW-0833">Ubl conjugation pathway</keyword>
<evidence type="ECO:0000256" key="10">
    <source>
        <dbReference type="ARBA" id="ARBA00022989"/>
    </source>
</evidence>
<evidence type="ECO:0000259" key="13">
    <source>
        <dbReference type="Pfam" id="PF12483"/>
    </source>
</evidence>
<dbReference type="GO" id="GO:0061630">
    <property type="term" value="F:ubiquitin protein ligase activity"/>
    <property type="evidence" value="ECO:0007669"/>
    <property type="project" value="UniProtKB-EC"/>
</dbReference>
<evidence type="ECO:0000256" key="1">
    <source>
        <dbReference type="ARBA" id="ARBA00000900"/>
    </source>
</evidence>
<reference evidence="14 15" key="1">
    <citation type="journal article" date="2019" name="Int. J. Syst. Evol. Microbiol.">
        <title>The Global Catalogue of Microorganisms (GCM) 10K type strain sequencing project: providing services to taxonomists for standard genome sequencing and annotation.</title>
        <authorList>
            <consortium name="The Broad Institute Genomics Platform"/>
            <consortium name="The Broad Institute Genome Sequencing Center for Infectious Disease"/>
            <person name="Wu L."/>
            <person name="Ma J."/>
        </authorList>
    </citation>
    <scope>NUCLEOTIDE SEQUENCE [LARGE SCALE GENOMIC DNA]</scope>
    <source>
        <strain evidence="14 15">JCM 16328</strain>
    </source>
</reference>
<evidence type="ECO:0000256" key="7">
    <source>
        <dbReference type="ARBA" id="ARBA00022771"/>
    </source>
</evidence>
<evidence type="ECO:0000256" key="8">
    <source>
        <dbReference type="ARBA" id="ARBA00022786"/>
    </source>
</evidence>
<comment type="caution">
    <text evidence="14">The sequence shown here is derived from an EMBL/GenBank/DDBJ whole genome shotgun (WGS) entry which is preliminary data.</text>
</comment>
<dbReference type="GO" id="GO:0016020">
    <property type="term" value="C:membrane"/>
    <property type="evidence" value="ECO:0007669"/>
    <property type="project" value="UniProtKB-SubCell"/>
</dbReference>